<evidence type="ECO:0000256" key="3">
    <source>
        <dbReference type="ARBA" id="ARBA00022964"/>
    </source>
</evidence>
<dbReference type="OrthoDB" id="581608at2"/>
<dbReference type="PANTHER" id="PTHR30468:SF1">
    <property type="entry name" value="ALPHA-KETOGLUTARATE-DEPENDENT SULFONATE DIOXYGENASE"/>
    <property type="match status" value="1"/>
</dbReference>
<evidence type="ECO:0000313" key="8">
    <source>
        <dbReference type="Proteomes" id="UP000235005"/>
    </source>
</evidence>
<evidence type="ECO:0000256" key="1">
    <source>
        <dbReference type="ARBA" id="ARBA00005896"/>
    </source>
</evidence>
<keyword evidence="8" id="KW-1185">Reference proteome</keyword>
<feature type="domain" description="TauD/TfdA-like" evidence="6">
    <location>
        <begin position="5"/>
        <end position="276"/>
    </location>
</feature>
<evidence type="ECO:0000259" key="6">
    <source>
        <dbReference type="Pfam" id="PF02668"/>
    </source>
</evidence>
<dbReference type="Pfam" id="PF02668">
    <property type="entry name" value="TauD"/>
    <property type="match status" value="1"/>
</dbReference>
<sequence>MSISIDPSGQSCGATLTGVDLATDLSPVDIETIKHALFEHHVICFPGQHLCDSDLERFGGQIGPLGPDPYLGHIDGHEHVVEIVREADENSAIHAEVWHSDWSFLPDPPEVSVLYGITIPDEGGDTLFANQRMALAQMPADLRSKVLELTATHSAKDAYSYQGIYGTEEARKSSSIDIRPSETAMETEPHPLVMNHPHTGMQALFGCLGYIIALEDKGYIEGLKLLMELREWQTRDEFIYRHKWQPDMLVMWDNYSVLHRATGGYEGQPRKLHRVTVSTVE</sequence>
<dbReference type="GO" id="GO:0046872">
    <property type="term" value="F:metal ion binding"/>
    <property type="evidence" value="ECO:0007669"/>
    <property type="project" value="UniProtKB-KW"/>
</dbReference>
<dbReference type="GO" id="GO:0005737">
    <property type="term" value="C:cytoplasm"/>
    <property type="evidence" value="ECO:0007669"/>
    <property type="project" value="TreeGrafter"/>
</dbReference>
<protein>
    <submittedName>
        <fullName evidence="7">TauD/TfdA family dioxygenase</fullName>
    </submittedName>
</protein>
<dbReference type="GO" id="GO:0000908">
    <property type="term" value="F:taurine dioxygenase activity"/>
    <property type="evidence" value="ECO:0007669"/>
    <property type="project" value="TreeGrafter"/>
</dbReference>
<proteinExistence type="inferred from homology"/>
<dbReference type="PANTHER" id="PTHR30468">
    <property type="entry name" value="ALPHA-KETOGLUTARATE-DEPENDENT SULFONATE DIOXYGENASE"/>
    <property type="match status" value="1"/>
</dbReference>
<reference evidence="7 8" key="1">
    <citation type="submission" date="2018-01" db="EMBL/GenBank/DDBJ databases">
        <title>The draft genome sequence of Halioglobus lutimaris HF004.</title>
        <authorList>
            <person name="Du Z.-J."/>
            <person name="Shi M.-J."/>
        </authorList>
    </citation>
    <scope>NUCLEOTIDE SEQUENCE [LARGE SCALE GENOMIC DNA]</scope>
    <source>
        <strain evidence="7 8">HF004</strain>
    </source>
</reference>
<keyword evidence="3 7" id="KW-0223">Dioxygenase</keyword>
<dbReference type="RefSeq" id="WP_101516918.1">
    <property type="nucleotide sequence ID" value="NZ_PKUS01000001.1"/>
</dbReference>
<dbReference type="EMBL" id="PKUS01000001">
    <property type="protein sequence ID" value="PLW70599.1"/>
    <property type="molecule type" value="Genomic_DNA"/>
</dbReference>
<dbReference type="Gene3D" id="3.60.130.10">
    <property type="entry name" value="Clavaminate synthase-like"/>
    <property type="match status" value="1"/>
</dbReference>
<evidence type="ECO:0000313" key="7">
    <source>
        <dbReference type="EMBL" id="PLW70599.1"/>
    </source>
</evidence>
<evidence type="ECO:0000256" key="2">
    <source>
        <dbReference type="ARBA" id="ARBA00022723"/>
    </source>
</evidence>
<dbReference type="SUPFAM" id="SSF51197">
    <property type="entry name" value="Clavaminate synthase-like"/>
    <property type="match status" value="1"/>
</dbReference>
<keyword evidence="4" id="KW-0560">Oxidoreductase</keyword>
<dbReference type="AlphaFoldDB" id="A0A2N5X7Y6"/>
<evidence type="ECO:0000256" key="4">
    <source>
        <dbReference type="ARBA" id="ARBA00023002"/>
    </source>
</evidence>
<comment type="similarity">
    <text evidence="1">Belongs to the TfdA dioxygenase family.</text>
</comment>
<accession>A0A2N5X7Y6</accession>
<keyword evidence="2" id="KW-0479">Metal-binding</keyword>
<gene>
    <name evidence="7" type="ORF">C0039_00245</name>
</gene>
<dbReference type="InterPro" id="IPR051323">
    <property type="entry name" value="AtsK-like"/>
</dbReference>
<dbReference type="GO" id="GO:0006790">
    <property type="term" value="P:sulfur compound metabolic process"/>
    <property type="evidence" value="ECO:0007669"/>
    <property type="project" value="TreeGrafter"/>
</dbReference>
<dbReference type="Proteomes" id="UP000235005">
    <property type="component" value="Unassembled WGS sequence"/>
</dbReference>
<dbReference type="InterPro" id="IPR003819">
    <property type="entry name" value="TauD/TfdA-like"/>
</dbReference>
<keyword evidence="5" id="KW-0408">Iron</keyword>
<name>A0A2N5X7Y6_9GAMM</name>
<organism evidence="7 8">
    <name type="scientific">Pseudohalioglobus lutimaris</name>
    <dbReference type="NCBI Taxonomy" id="1737061"/>
    <lineage>
        <taxon>Bacteria</taxon>
        <taxon>Pseudomonadati</taxon>
        <taxon>Pseudomonadota</taxon>
        <taxon>Gammaproteobacteria</taxon>
        <taxon>Cellvibrionales</taxon>
        <taxon>Halieaceae</taxon>
        <taxon>Pseudohalioglobus</taxon>
    </lineage>
</organism>
<dbReference type="InterPro" id="IPR042098">
    <property type="entry name" value="TauD-like_sf"/>
</dbReference>
<evidence type="ECO:0000256" key="5">
    <source>
        <dbReference type="ARBA" id="ARBA00023004"/>
    </source>
</evidence>
<comment type="caution">
    <text evidence="7">The sequence shown here is derived from an EMBL/GenBank/DDBJ whole genome shotgun (WGS) entry which is preliminary data.</text>
</comment>